<dbReference type="InterPro" id="IPR009249">
    <property type="entry name" value="Ferredoxin-dep_bilin_Rdtase"/>
</dbReference>
<dbReference type="PaxDb" id="2850-Phatr45446"/>
<evidence type="ECO:0008006" key="5">
    <source>
        <dbReference type="Google" id="ProtNLM"/>
    </source>
</evidence>
<gene>
    <name evidence="3" type="primary">HY2</name>
    <name evidence="3" type="ORF">PHATRDRAFT_45446</name>
</gene>
<evidence type="ECO:0000256" key="2">
    <source>
        <dbReference type="ARBA" id="ARBA00023002"/>
    </source>
</evidence>
<organism evidence="3 4">
    <name type="scientific">Phaeodactylum tricornutum (strain CCAP 1055/1)</name>
    <dbReference type="NCBI Taxonomy" id="556484"/>
    <lineage>
        <taxon>Eukaryota</taxon>
        <taxon>Sar</taxon>
        <taxon>Stramenopiles</taxon>
        <taxon>Ochrophyta</taxon>
        <taxon>Bacillariophyta</taxon>
        <taxon>Bacillariophyceae</taxon>
        <taxon>Bacillariophycidae</taxon>
        <taxon>Naviculales</taxon>
        <taxon>Phaeodactylaceae</taxon>
        <taxon>Phaeodactylum</taxon>
    </lineage>
</organism>
<dbReference type="GeneID" id="7200684"/>
<dbReference type="OMA" id="NDANVTH"/>
<dbReference type="PANTHER" id="PTHR34557:SF1">
    <property type="entry name" value="PHYTOCHROMOBILIN:FERREDOXIN OXIDOREDUCTASE, CHLOROPLASTIC"/>
    <property type="match status" value="1"/>
</dbReference>
<keyword evidence="2" id="KW-0560">Oxidoreductase</keyword>
<dbReference type="GO" id="GO:0016636">
    <property type="term" value="F:oxidoreductase activity, acting on the CH-CH group of donors, iron-sulfur protein as acceptor"/>
    <property type="evidence" value="ECO:0007669"/>
    <property type="project" value="InterPro"/>
</dbReference>
<dbReference type="AlphaFoldDB" id="B7FXQ2"/>
<name>B7FXQ2_PHATC</name>
<dbReference type="RefSeq" id="XP_002179595.1">
    <property type="nucleotide sequence ID" value="XM_002179559.1"/>
</dbReference>
<accession>B7FXQ2</accession>
<dbReference type="eggNOG" id="ENOG502QXET">
    <property type="taxonomic scope" value="Eukaryota"/>
</dbReference>
<dbReference type="GO" id="GO:0050897">
    <property type="term" value="F:cobalt ion binding"/>
    <property type="evidence" value="ECO:0007669"/>
    <property type="project" value="InterPro"/>
</dbReference>
<dbReference type="InParanoid" id="B7FXQ2"/>
<dbReference type="OrthoDB" id="496703at2759"/>
<evidence type="ECO:0000313" key="4">
    <source>
        <dbReference type="Proteomes" id="UP000000759"/>
    </source>
</evidence>
<reference evidence="3 4" key="1">
    <citation type="journal article" date="2008" name="Nature">
        <title>The Phaeodactylum genome reveals the evolutionary history of diatom genomes.</title>
        <authorList>
            <person name="Bowler C."/>
            <person name="Allen A.E."/>
            <person name="Badger J.H."/>
            <person name="Grimwood J."/>
            <person name="Jabbari K."/>
            <person name="Kuo A."/>
            <person name="Maheswari U."/>
            <person name="Martens C."/>
            <person name="Maumus F."/>
            <person name="Otillar R.P."/>
            <person name="Rayko E."/>
            <person name="Salamov A."/>
            <person name="Vandepoele K."/>
            <person name="Beszteri B."/>
            <person name="Gruber A."/>
            <person name="Heijde M."/>
            <person name="Katinka M."/>
            <person name="Mock T."/>
            <person name="Valentin K."/>
            <person name="Verret F."/>
            <person name="Berges J.A."/>
            <person name="Brownlee C."/>
            <person name="Cadoret J.P."/>
            <person name="Chiovitti A."/>
            <person name="Choi C.J."/>
            <person name="Coesel S."/>
            <person name="De Martino A."/>
            <person name="Detter J.C."/>
            <person name="Durkin C."/>
            <person name="Falciatore A."/>
            <person name="Fournet J."/>
            <person name="Haruta M."/>
            <person name="Huysman M.J."/>
            <person name="Jenkins B.D."/>
            <person name="Jiroutova K."/>
            <person name="Jorgensen R.E."/>
            <person name="Joubert Y."/>
            <person name="Kaplan A."/>
            <person name="Kroger N."/>
            <person name="Kroth P.G."/>
            <person name="La Roche J."/>
            <person name="Lindquist E."/>
            <person name="Lommer M."/>
            <person name="Martin-Jezequel V."/>
            <person name="Lopez P.J."/>
            <person name="Lucas S."/>
            <person name="Mangogna M."/>
            <person name="McGinnis K."/>
            <person name="Medlin L.K."/>
            <person name="Montsant A."/>
            <person name="Oudot-Le Secq M.P."/>
            <person name="Napoli C."/>
            <person name="Obornik M."/>
            <person name="Parker M.S."/>
            <person name="Petit J.L."/>
            <person name="Porcel B.M."/>
            <person name="Poulsen N."/>
            <person name="Robison M."/>
            <person name="Rychlewski L."/>
            <person name="Rynearson T.A."/>
            <person name="Schmutz J."/>
            <person name="Shapiro H."/>
            <person name="Siaut M."/>
            <person name="Stanley M."/>
            <person name="Sussman M.R."/>
            <person name="Taylor A.R."/>
            <person name="Vardi A."/>
            <person name="von Dassow P."/>
            <person name="Vyverman W."/>
            <person name="Willis A."/>
            <person name="Wyrwicz L.S."/>
            <person name="Rokhsar D.S."/>
            <person name="Weissenbach J."/>
            <person name="Armbrust E.V."/>
            <person name="Green B.R."/>
            <person name="Van de Peer Y."/>
            <person name="Grigoriev I.V."/>
        </authorList>
    </citation>
    <scope>NUCLEOTIDE SEQUENCE [LARGE SCALE GENOMIC DNA]</scope>
    <source>
        <strain evidence="3 4">CCAP 1055/1</strain>
    </source>
</reference>
<comment type="similarity">
    <text evidence="1">Belongs to the HY2 family.</text>
</comment>
<dbReference type="HOGENOM" id="CLU_812526_0_0_1"/>
<reference evidence="4" key="2">
    <citation type="submission" date="2008-08" db="EMBL/GenBank/DDBJ databases">
        <authorList>
            <consortium name="Diatom Consortium"/>
            <person name="Grigoriev I."/>
            <person name="Grimwood J."/>
            <person name="Kuo A."/>
            <person name="Otillar R.P."/>
            <person name="Salamov A."/>
            <person name="Detter J.C."/>
            <person name="Lindquist E."/>
            <person name="Shapiro H."/>
            <person name="Lucas S."/>
            <person name="Glavina del Rio T."/>
            <person name="Pitluck S."/>
            <person name="Rokhsar D."/>
            <person name="Bowler C."/>
        </authorList>
    </citation>
    <scope>GENOME REANNOTATION</scope>
    <source>
        <strain evidence="4">CCAP 1055/1</strain>
    </source>
</reference>
<dbReference type="PANTHER" id="PTHR34557">
    <property type="entry name" value="PHYTOCHROMOBILIN:FERREDOXIN OXIDOREDUCTASE, CHLOROPLASTIC"/>
    <property type="match status" value="1"/>
</dbReference>
<dbReference type="Gene3D" id="3.40.1500.20">
    <property type="match status" value="1"/>
</dbReference>
<dbReference type="GO" id="GO:0010024">
    <property type="term" value="P:phytochromobilin biosynthetic process"/>
    <property type="evidence" value="ECO:0007669"/>
    <property type="project" value="InterPro"/>
</dbReference>
<proteinExistence type="inferred from homology"/>
<dbReference type="Proteomes" id="UP000000759">
    <property type="component" value="Chromosome 7"/>
</dbReference>
<dbReference type="EMBL" id="CM000610">
    <property type="protein sequence ID" value="EEC48581.1"/>
    <property type="molecule type" value="Genomic_DNA"/>
</dbReference>
<protein>
    <recommendedName>
        <fullName evidence="5">Phycoerythrobilin:ferredoxin oxidoreductase</fullName>
    </recommendedName>
</protein>
<evidence type="ECO:0000313" key="3">
    <source>
        <dbReference type="EMBL" id="EEC48581.1"/>
    </source>
</evidence>
<sequence>MKLVPAWTMMTRNAIFSARNPSHFLEVTALFCILLASGRGARTNTAFVNPQNPRNGLTFTSSFSGTSQHAGRVTVNEENLALPTGSGLYREFSRHAWEKLQSSGLFVQEPVEEECASNTAPARGLPSGSVVQMEVQALRGSLPQVAYARYALLETLKAGNDANVTHHDGIQVLNLVIFPSTTTDLPVFGADFVSLPGGKHLLLLDAQPMTEDVHYEHYWSDWYQSNHISEIFPWGGDMPEAVQRYVSSKALWTRMASSEDNAGEKRNPVIIIQTDLMAAFQAHLEVYIQLLHDYTDLESKDNWSAEYLDYRLTNDPARPMLKSLYGEEWTERVLKTVLFPSP</sequence>
<dbReference type="KEGG" id="pti:PHATRDRAFT_45446"/>
<evidence type="ECO:0000256" key="1">
    <source>
        <dbReference type="ARBA" id="ARBA00006908"/>
    </source>
</evidence>
<dbReference type="Pfam" id="PF05996">
    <property type="entry name" value="Fe_bilin_red"/>
    <property type="match status" value="1"/>
</dbReference>
<keyword evidence="4" id="KW-1185">Reference proteome</keyword>